<dbReference type="AlphaFoldDB" id="A0AAD8AVM8"/>
<feature type="non-terminal residue" evidence="2">
    <location>
        <position position="61"/>
    </location>
</feature>
<protein>
    <submittedName>
        <fullName evidence="2">Uncharacterized protein</fullName>
    </submittedName>
</protein>
<evidence type="ECO:0000256" key="1">
    <source>
        <dbReference type="SAM" id="MobiDB-lite"/>
    </source>
</evidence>
<name>A0AAD8AVM8_BIOPF</name>
<dbReference type="Proteomes" id="UP001233172">
    <property type="component" value="Unassembled WGS sequence"/>
</dbReference>
<keyword evidence="3" id="KW-1185">Reference proteome</keyword>
<dbReference type="EMBL" id="JASAOG010000221">
    <property type="protein sequence ID" value="KAK0043242.1"/>
    <property type="molecule type" value="Genomic_DNA"/>
</dbReference>
<evidence type="ECO:0000313" key="3">
    <source>
        <dbReference type="Proteomes" id="UP001233172"/>
    </source>
</evidence>
<evidence type="ECO:0000313" key="2">
    <source>
        <dbReference type="EMBL" id="KAK0043242.1"/>
    </source>
</evidence>
<reference evidence="2" key="2">
    <citation type="submission" date="2023-04" db="EMBL/GenBank/DDBJ databases">
        <authorList>
            <person name="Bu L."/>
            <person name="Lu L."/>
            <person name="Laidemitt M.R."/>
            <person name="Zhang S.M."/>
            <person name="Mutuku M."/>
            <person name="Mkoji G."/>
            <person name="Steinauer M."/>
            <person name="Loker E.S."/>
        </authorList>
    </citation>
    <scope>NUCLEOTIDE SEQUENCE</scope>
    <source>
        <strain evidence="2">KasaAsao</strain>
        <tissue evidence="2">Whole Snail</tissue>
    </source>
</reference>
<organism evidence="2 3">
    <name type="scientific">Biomphalaria pfeifferi</name>
    <name type="common">Bloodfluke planorb</name>
    <name type="synonym">Freshwater snail</name>
    <dbReference type="NCBI Taxonomy" id="112525"/>
    <lineage>
        <taxon>Eukaryota</taxon>
        <taxon>Metazoa</taxon>
        <taxon>Spiralia</taxon>
        <taxon>Lophotrochozoa</taxon>
        <taxon>Mollusca</taxon>
        <taxon>Gastropoda</taxon>
        <taxon>Heterobranchia</taxon>
        <taxon>Euthyneura</taxon>
        <taxon>Panpulmonata</taxon>
        <taxon>Hygrophila</taxon>
        <taxon>Lymnaeoidea</taxon>
        <taxon>Planorbidae</taxon>
        <taxon>Biomphalaria</taxon>
    </lineage>
</organism>
<comment type="caution">
    <text evidence="2">The sequence shown here is derived from an EMBL/GenBank/DDBJ whole genome shotgun (WGS) entry which is preliminary data.</text>
</comment>
<proteinExistence type="predicted"/>
<feature type="non-terminal residue" evidence="2">
    <location>
        <position position="1"/>
    </location>
</feature>
<sequence>ATRTGRRHEEAQQRNGRGADFLSASRNVPKRGKISRCGPHERCRPNTRIAERKGQCQLQEQ</sequence>
<gene>
    <name evidence="2" type="ORF">Bpfe_027336</name>
</gene>
<feature type="region of interest" description="Disordered" evidence="1">
    <location>
        <begin position="1"/>
        <end position="61"/>
    </location>
</feature>
<feature type="compositionally biased region" description="Basic and acidic residues" evidence="1">
    <location>
        <begin position="38"/>
        <end position="54"/>
    </location>
</feature>
<accession>A0AAD8AVM8</accession>
<reference evidence="2" key="1">
    <citation type="journal article" date="2023" name="PLoS Negl. Trop. Dis.">
        <title>A genome sequence for Biomphalaria pfeifferi, the major vector snail for the human-infecting parasite Schistosoma mansoni.</title>
        <authorList>
            <person name="Bu L."/>
            <person name="Lu L."/>
            <person name="Laidemitt M.R."/>
            <person name="Zhang S.M."/>
            <person name="Mutuku M."/>
            <person name="Mkoji G."/>
            <person name="Steinauer M."/>
            <person name="Loker E.S."/>
        </authorList>
    </citation>
    <scope>NUCLEOTIDE SEQUENCE</scope>
    <source>
        <strain evidence="2">KasaAsao</strain>
    </source>
</reference>